<gene>
    <name evidence="2" type="ORF">IMZ38_01195</name>
</gene>
<reference evidence="2 3" key="1">
    <citation type="submission" date="2020-10" db="EMBL/GenBank/DDBJ databases">
        <title>Complete genome sequence of Thermosphaera aggregans strain 3507.</title>
        <authorList>
            <person name="Zayulina K.S."/>
            <person name="Elcheninov A.G."/>
            <person name="Toshchakov S.V."/>
            <person name="Kublanov I.V."/>
            <person name="Kochetkova T.V."/>
        </authorList>
    </citation>
    <scope>NUCLEOTIDE SEQUENCE [LARGE SCALE GENOMIC DNA]</scope>
    <source>
        <strain evidence="2 3">3507</strain>
    </source>
</reference>
<feature type="transmembrane region" description="Helical" evidence="1">
    <location>
        <begin position="131"/>
        <end position="154"/>
    </location>
</feature>
<feature type="transmembrane region" description="Helical" evidence="1">
    <location>
        <begin position="102"/>
        <end position="119"/>
    </location>
</feature>
<keyword evidence="3" id="KW-1185">Reference proteome</keyword>
<dbReference type="Proteomes" id="UP000593766">
    <property type="component" value="Chromosome"/>
</dbReference>
<evidence type="ECO:0000256" key="1">
    <source>
        <dbReference type="SAM" id="Phobius"/>
    </source>
</evidence>
<evidence type="ECO:0000313" key="2">
    <source>
        <dbReference type="EMBL" id="QOR94584.1"/>
    </source>
</evidence>
<protein>
    <recommendedName>
        <fullName evidence="4">Glycosyltransferase RgtA/B/C/D-like domain-containing protein</fullName>
    </recommendedName>
</protein>
<feature type="transmembrane region" description="Helical" evidence="1">
    <location>
        <begin position="256"/>
        <end position="273"/>
    </location>
</feature>
<feature type="transmembrane region" description="Helical" evidence="1">
    <location>
        <begin position="293"/>
        <end position="315"/>
    </location>
</feature>
<keyword evidence="1" id="KW-1133">Transmembrane helix</keyword>
<organism evidence="2 3">
    <name type="scientific">Thermosphaera chiliense</name>
    <dbReference type="NCBI Taxonomy" id="3402707"/>
    <lineage>
        <taxon>Archaea</taxon>
        <taxon>Thermoproteota</taxon>
        <taxon>Thermoprotei</taxon>
        <taxon>Desulfurococcales</taxon>
        <taxon>Desulfurococcaceae</taxon>
        <taxon>Thermosphaera</taxon>
    </lineage>
</organism>
<feature type="transmembrane region" description="Helical" evidence="1">
    <location>
        <begin position="75"/>
        <end position="96"/>
    </location>
</feature>
<dbReference type="AlphaFoldDB" id="A0A7M1UUD2"/>
<sequence>MLRLAALLEAEPGVRMLELATHHAKYPSAVVSSLTYTLVTGVDLYSFYAFIGAPLLSLALGILFYALLRRFFQPLASSLGALALAIYPSFTLFTSAYLKEVYAHPVALTLLLLMAVGGGKSRWLGIATACMGLVLSHPLTSLITLAYLTTLMYVRVVDALKNPGLEGLRAYSSTIYATALLGVACAVFAWRIGMPVPLNPETTAMLVAYGLVFYASYLVLFSIRHDGLIAMLTPSLLVFELISHQYSVFTEALKNTLWLLLYATPLAFLAATPRKSGRGEPAPLSPVPAVLPVAATVLYVSAHAGFAASIVHRFLNYLVYPVGLGLAKASKTRPFATCLLAIVLLASSTMLVYEASTGGDSLTFYWRYTVMDLELKSFVEAHSSSRLLGSAKYWYMLGEEHASIDLGLVAALADEGLGRRLLVFSTEELRYGFPVSPLHYVKPCFSMQAIRGLVYSNSYSFIGVL</sequence>
<dbReference type="RefSeq" id="WP_193436381.1">
    <property type="nucleotide sequence ID" value="NZ_CP063144.1"/>
</dbReference>
<accession>A0A7M1UUD2</accession>
<evidence type="ECO:0000313" key="3">
    <source>
        <dbReference type="Proteomes" id="UP000593766"/>
    </source>
</evidence>
<dbReference type="GeneID" id="59453991"/>
<dbReference type="EMBL" id="CP063144">
    <property type="protein sequence ID" value="QOR94584.1"/>
    <property type="molecule type" value="Genomic_DNA"/>
</dbReference>
<proteinExistence type="predicted"/>
<feature type="transmembrane region" description="Helical" evidence="1">
    <location>
        <begin position="229"/>
        <end position="249"/>
    </location>
</feature>
<keyword evidence="1" id="KW-0472">Membrane</keyword>
<feature type="transmembrane region" description="Helical" evidence="1">
    <location>
        <begin position="335"/>
        <end position="353"/>
    </location>
</feature>
<dbReference type="KEGG" id="tcs:IMZ38_01195"/>
<feature type="transmembrane region" description="Helical" evidence="1">
    <location>
        <begin position="204"/>
        <end position="223"/>
    </location>
</feature>
<name>A0A7M1UUD2_9CREN</name>
<feature type="transmembrane region" description="Helical" evidence="1">
    <location>
        <begin position="45"/>
        <end position="68"/>
    </location>
</feature>
<keyword evidence="1" id="KW-0812">Transmembrane</keyword>
<evidence type="ECO:0008006" key="4">
    <source>
        <dbReference type="Google" id="ProtNLM"/>
    </source>
</evidence>
<feature type="transmembrane region" description="Helical" evidence="1">
    <location>
        <begin position="174"/>
        <end position="192"/>
    </location>
</feature>